<feature type="transmembrane region" description="Helical" evidence="1">
    <location>
        <begin position="26"/>
        <end position="44"/>
    </location>
</feature>
<keyword evidence="1" id="KW-1133">Transmembrane helix</keyword>
<dbReference type="EMBL" id="JACXVP010000003">
    <property type="protein sequence ID" value="KAG5617386.1"/>
    <property type="molecule type" value="Genomic_DNA"/>
</dbReference>
<evidence type="ECO:0000256" key="1">
    <source>
        <dbReference type="SAM" id="Phobius"/>
    </source>
</evidence>
<gene>
    <name evidence="2" type="ORF">H5410_017210</name>
</gene>
<name>A0A9J5ZZE0_SOLCO</name>
<organism evidence="2 3">
    <name type="scientific">Solanum commersonii</name>
    <name type="common">Commerson's wild potato</name>
    <name type="synonym">Commerson's nightshade</name>
    <dbReference type="NCBI Taxonomy" id="4109"/>
    <lineage>
        <taxon>Eukaryota</taxon>
        <taxon>Viridiplantae</taxon>
        <taxon>Streptophyta</taxon>
        <taxon>Embryophyta</taxon>
        <taxon>Tracheophyta</taxon>
        <taxon>Spermatophyta</taxon>
        <taxon>Magnoliopsida</taxon>
        <taxon>eudicotyledons</taxon>
        <taxon>Gunneridae</taxon>
        <taxon>Pentapetalae</taxon>
        <taxon>asterids</taxon>
        <taxon>lamiids</taxon>
        <taxon>Solanales</taxon>
        <taxon>Solanaceae</taxon>
        <taxon>Solanoideae</taxon>
        <taxon>Solaneae</taxon>
        <taxon>Solanum</taxon>
    </lineage>
</organism>
<dbReference type="Proteomes" id="UP000824120">
    <property type="component" value="Chromosome 3"/>
</dbReference>
<keyword evidence="1" id="KW-0472">Membrane</keyword>
<keyword evidence="3" id="KW-1185">Reference proteome</keyword>
<evidence type="ECO:0000313" key="2">
    <source>
        <dbReference type="EMBL" id="KAG5617386.1"/>
    </source>
</evidence>
<reference evidence="2 3" key="1">
    <citation type="submission" date="2020-09" db="EMBL/GenBank/DDBJ databases">
        <title>De no assembly of potato wild relative species, Solanum commersonii.</title>
        <authorList>
            <person name="Cho K."/>
        </authorList>
    </citation>
    <scope>NUCLEOTIDE SEQUENCE [LARGE SCALE GENOMIC DNA]</scope>
    <source>
        <strain evidence="2">LZ3.2</strain>
        <tissue evidence="2">Leaf</tissue>
    </source>
</reference>
<sequence length="85" mass="9645">MANACILEFILRVYSCRSRLTLAFKYNAIMGFMSAFPLLTLYMFHAPACEFTALLRHLRSKSALAKISCFLAVRPARKQATSCLY</sequence>
<accession>A0A9J5ZZE0</accession>
<protein>
    <submittedName>
        <fullName evidence="2">Uncharacterized protein</fullName>
    </submittedName>
</protein>
<dbReference type="AlphaFoldDB" id="A0A9J5ZZE0"/>
<proteinExistence type="predicted"/>
<keyword evidence="1" id="KW-0812">Transmembrane</keyword>
<comment type="caution">
    <text evidence="2">The sequence shown here is derived from an EMBL/GenBank/DDBJ whole genome shotgun (WGS) entry which is preliminary data.</text>
</comment>
<evidence type="ECO:0000313" key="3">
    <source>
        <dbReference type="Proteomes" id="UP000824120"/>
    </source>
</evidence>